<dbReference type="RefSeq" id="WP_013282737.1">
    <property type="nucleotide sequence ID" value="NC_014389.1"/>
</dbReference>
<evidence type="ECO:0000256" key="1">
    <source>
        <dbReference type="SAM" id="Coils"/>
    </source>
</evidence>
<dbReference type="AlphaFoldDB" id="E0S3V6"/>
<geneLocation type="plasmid" evidence="2 3">
    <name>pCY360</name>
</geneLocation>
<protein>
    <submittedName>
        <fullName evidence="2">Uncharacterized protein</fullName>
    </submittedName>
</protein>
<keyword evidence="2" id="KW-0614">Plasmid</keyword>
<keyword evidence="1" id="KW-0175">Coiled coil</keyword>
<gene>
    <name evidence="2" type="ordered locus">bpr_II150</name>
</gene>
<dbReference type="HOGENOM" id="CLU_2179241_0_0_9"/>
<keyword evidence="3" id="KW-1185">Reference proteome</keyword>
<dbReference type="Proteomes" id="UP000001299">
    <property type="component" value="Plasmid pCY360"/>
</dbReference>
<feature type="coiled-coil region" evidence="1">
    <location>
        <begin position="38"/>
        <end position="85"/>
    </location>
</feature>
<evidence type="ECO:0000313" key="2">
    <source>
        <dbReference type="EMBL" id="ADL36088.1"/>
    </source>
</evidence>
<accession>E0S3V6</accession>
<proteinExistence type="predicted"/>
<dbReference type="KEGG" id="bpb:bpr_II150"/>
<dbReference type="EMBL" id="CP001812">
    <property type="protein sequence ID" value="ADL36088.1"/>
    <property type="molecule type" value="Genomic_DNA"/>
</dbReference>
<reference evidence="2 3" key="1">
    <citation type="journal article" date="2010" name="PLoS ONE">
        <title>The glycobiome of the rumen bacterium Butyrivibrio proteoclasticus B316(T) highlights adaptation to a polysaccharide-rich environment.</title>
        <authorList>
            <person name="Kelly W.J."/>
            <person name="Leahy S.C."/>
            <person name="Altermann E."/>
            <person name="Yeoman C.J."/>
            <person name="Dunne J.C."/>
            <person name="Kong Z."/>
            <person name="Pacheco D.M."/>
            <person name="Li D."/>
            <person name="Noel S.J."/>
            <person name="Moon C.D."/>
            <person name="Cookson A.L."/>
            <person name="Attwood G.T."/>
        </authorList>
    </citation>
    <scope>NUCLEOTIDE SEQUENCE [LARGE SCALE GENOMIC DNA]</scope>
    <source>
        <strain evidence="3">ATCC 51982 / DSM 14932 / B316</strain>
        <plasmid evidence="3">Plasmid pCY360</plasmid>
    </source>
</reference>
<evidence type="ECO:0000313" key="3">
    <source>
        <dbReference type="Proteomes" id="UP000001299"/>
    </source>
</evidence>
<name>E0S3V6_BUTPB</name>
<sequence length="114" mass="13357">MNAIEKIENYKKKVIESETKKLKDAYTEAKACYNDTGYDRYYNKMEKIEKELDELEGYASRDQAISDAINEKTKLKAEIDKIKKDLSNKLFYLIADLPDCAEARNLKEYIENNL</sequence>
<organism evidence="2 3">
    <name type="scientific">Butyrivibrio proteoclasticus (strain ATCC 51982 / DSM 14932 / B316)</name>
    <name type="common">Clostridium proteoclasticum</name>
    <dbReference type="NCBI Taxonomy" id="515622"/>
    <lineage>
        <taxon>Bacteria</taxon>
        <taxon>Bacillati</taxon>
        <taxon>Bacillota</taxon>
        <taxon>Clostridia</taxon>
        <taxon>Lachnospirales</taxon>
        <taxon>Lachnospiraceae</taxon>
        <taxon>Butyrivibrio</taxon>
    </lineage>
</organism>